<reference evidence="2 3" key="1">
    <citation type="submission" date="2019-01" db="EMBL/GenBank/DDBJ databases">
        <title>Geovibrio thiophilus DSM 11263, complete genome.</title>
        <authorList>
            <person name="Spring S."/>
            <person name="Bunk B."/>
            <person name="Sproer C."/>
        </authorList>
    </citation>
    <scope>NUCLEOTIDE SEQUENCE [LARGE SCALE GENOMIC DNA]</scope>
    <source>
        <strain evidence="2 3">DSM 11263</strain>
    </source>
</reference>
<evidence type="ECO:0000313" key="3">
    <source>
        <dbReference type="Proteomes" id="UP000287502"/>
    </source>
</evidence>
<evidence type="ECO:0000313" key="2">
    <source>
        <dbReference type="EMBL" id="QAR33236.1"/>
    </source>
</evidence>
<dbReference type="AlphaFoldDB" id="A0A3R5Y6Z8"/>
<protein>
    <submittedName>
        <fullName evidence="2">Alpha/beta fold hydrolase</fullName>
    </submittedName>
</protein>
<dbReference type="Gene3D" id="3.40.50.1820">
    <property type="entry name" value="alpha/beta hydrolase"/>
    <property type="match status" value="1"/>
</dbReference>
<dbReference type="KEGG" id="gtl:EP073_07425"/>
<dbReference type="InterPro" id="IPR051044">
    <property type="entry name" value="MAG_DAG_Lipase"/>
</dbReference>
<gene>
    <name evidence="2" type="ORF">EP073_07425</name>
</gene>
<evidence type="ECO:0000259" key="1">
    <source>
        <dbReference type="Pfam" id="PF12146"/>
    </source>
</evidence>
<feature type="domain" description="Serine aminopeptidase S33" evidence="1">
    <location>
        <begin position="204"/>
        <end position="275"/>
    </location>
</feature>
<dbReference type="EMBL" id="CP035108">
    <property type="protein sequence ID" value="QAR33236.1"/>
    <property type="molecule type" value="Genomic_DNA"/>
</dbReference>
<keyword evidence="3" id="KW-1185">Reference proteome</keyword>
<sequence>MKLLIILVIFFAAAGLFFAGRSKLITLKPFVNLKGVQDYELEVMDYKRAESEIVTEKENYPKFYKGGKTGVLLIHGFTGAPYELIPLAEYLHSEGFTVYLARVAGHGSDPENLNELTYEDWYESVKYGYFLLKNNCDKIIVTGQSMGGLIALNTVIKNGADGLILLAPCIKIKNPLSVFVPYVKHFKKYDHKNIEADEQKFFYNTYPMEGVHQLIMFTEYTEPLAEKINIPVLMFQHMGDKVVSAEASREFFGRIGSQNKKAVYFDNDDSGYHALCGAKNPHRDDMFAEIKEWIDVIK</sequence>
<name>A0A3R5Y6Z8_9BACT</name>
<feature type="domain" description="Serine aminopeptidase S33" evidence="1">
    <location>
        <begin position="71"/>
        <end position="184"/>
    </location>
</feature>
<organism evidence="2 3">
    <name type="scientific">Geovibrio thiophilus</name>
    <dbReference type="NCBI Taxonomy" id="139438"/>
    <lineage>
        <taxon>Bacteria</taxon>
        <taxon>Pseudomonadati</taxon>
        <taxon>Deferribacterota</taxon>
        <taxon>Deferribacteres</taxon>
        <taxon>Deferribacterales</taxon>
        <taxon>Geovibrionaceae</taxon>
        <taxon>Geovibrio</taxon>
    </lineage>
</organism>
<proteinExistence type="predicted"/>
<accession>A0A3R5Y6Z8</accession>
<keyword evidence="2" id="KW-0378">Hydrolase</keyword>
<dbReference type="Pfam" id="PF12146">
    <property type="entry name" value="Hydrolase_4"/>
    <property type="match status" value="2"/>
</dbReference>
<dbReference type="GO" id="GO:0016787">
    <property type="term" value="F:hydrolase activity"/>
    <property type="evidence" value="ECO:0007669"/>
    <property type="project" value="UniProtKB-KW"/>
</dbReference>
<dbReference type="InterPro" id="IPR022742">
    <property type="entry name" value="Hydrolase_4"/>
</dbReference>
<dbReference type="RefSeq" id="WP_128466522.1">
    <property type="nucleotide sequence ID" value="NZ_CP035108.1"/>
</dbReference>
<dbReference type="SUPFAM" id="SSF53474">
    <property type="entry name" value="alpha/beta-Hydrolases"/>
    <property type="match status" value="1"/>
</dbReference>
<dbReference type="OrthoDB" id="9786110at2"/>
<dbReference type="PANTHER" id="PTHR11614">
    <property type="entry name" value="PHOSPHOLIPASE-RELATED"/>
    <property type="match status" value="1"/>
</dbReference>
<dbReference type="Proteomes" id="UP000287502">
    <property type="component" value="Chromosome"/>
</dbReference>
<dbReference type="InterPro" id="IPR029058">
    <property type="entry name" value="AB_hydrolase_fold"/>
</dbReference>